<sequence>MEVHSNIKSPCRRVEHRQGQRVSAFGWHLLVYSDFRRVSIWRDQKRELMG</sequence>
<protein>
    <submittedName>
        <fullName evidence="1">Uncharacterized protein</fullName>
    </submittedName>
</protein>
<name>A0A8S5VKR9_9CAUD</name>
<proteinExistence type="predicted"/>
<reference evidence="1" key="1">
    <citation type="journal article" date="2021" name="Proc. Natl. Acad. Sci. U.S.A.">
        <title>A Catalog of Tens of Thousands of Viruses from Human Metagenomes Reveals Hidden Associations with Chronic Diseases.</title>
        <authorList>
            <person name="Tisza M.J."/>
            <person name="Buck C.B."/>
        </authorList>
    </citation>
    <scope>NUCLEOTIDE SEQUENCE</scope>
    <source>
        <strain evidence="1">CtcJL42</strain>
    </source>
</reference>
<organism evidence="1">
    <name type="scientific">Ackermannviridae sp</name>
    <dbReference type="NCBI Taxonomy" id="2831612"/>
    <lineage>
        <taxon>Viruses</taxon>
        <taxon>Duplodnaviria</taxon>
        <taxon>Heunggongvirae</taxon>
        <taxon>Uroviricota</taxon>
        <taxon>Caudoviricetes</taxon>
        <taxon>Pantevenvirales</taxon>
        <taxon>Ackermannviridae</taxon>
    </lineage>
</organism>
<dbReference type="EMBL" id="BK035262">
    <property type="protein sequence ID" value="DAG89652.1"/>
    <property type="molecule type" value="Genomic_DNA"/>
</dbReference>
<accession>A0A8S5VKR9</accession>
<evidence type="ECO:0000313" key="1">
    <source>
        <dbReference type="EMBL" id="DAG89652.1"/>
    </source>
</evidence>